<keyword evidence="6" id="KW-0234">DNA repair</keyword>
<dbReference type="EMBL" id="JBBPEH010000002">
    <property type="protein sequence ID" value="KAK7542898.1"/>
    <property type="molecule type" value="Genomic_DNA"/>
</dbReference>
<dbReference type="SUPFAM" id="SSF55271">
    <property type="entry name" value="DNA repair protein MutS, domain I"/>
    <property type="match status" value="1"/>
</dbReference>
<evidence type="ECO:0000256" key="5">
    <source>
        <dbReference type="ARBA" id="ARBA00023125"/>
    </source>
</evidence>
<evidence type="ECO:0000256" key="6">
    <source>
        <dbReference type="ARBA" id="ARBA00023204"/>
    </source>
</evidence>
<sequence>MGLRPAFVANVPRFRLPSLRACQISPFRPSPASCPTFGLSSPGGCQSQPWRSLLVRGKRTTTLKANELPQGPIDAAPLDNLDDDAGPAYPTVMQQVRNNMRKFPHCVVLTRVGNFYELYFEHAEHYGPLLALKVAHKKTSVGPVFMAGFPYFQLDRFLKILVQDLQKHVALSEEIRNDVSSKIKAGGLMFDRQISRIITPGTLIDEKFLDPWENNYCLSIHVDPSSSSSDGSEGPAGSQSGGVGLAWVDISSGEFFTQSTTFGSLSSAVALIGPREIVLEQSHQDHKNSRLLQVLEGDRHKITFHEAKVQNQSPDGWVATLKETLGEFKSDSYQHCELGAAGFLLEFVRTQLQRSDIALEAPVRRQASEYMSIDKNTMKALELKETLREGKLEGTLLHAVRRTSTKGGARLLTQRLISPSLSLGTINERLDLVERFLSDGVLRQRIGGMLSSTADSTRLVQKFAMGKGDADDLLALAKTIQLTEDVSNTLESAMLDDATAPGSVFSGLLNRLSLQGPKRLARRISVAIDEEGLSEQHRIEADEAATMVGLAAEVLSEEGEEKTGSKGKQTKSKQSERSSNSDTVPREVWIMRRSASKALERLHRDLDELDEQREELCHELRETAGTSGLTLRWSSGLGHHVHVKGSKGNMLNVESARRISSSKSTQSYSVPLWNFLGSKLDDARSRIRSEEQRVCRELRAEVVLNLVKMRRNATVLDELDVACSFATLTEEKGFVRPLLNHRTSHNIVGGKHPVVEAGLLSQGRNFTSNACSVGEDERILLITGPNMAGKSTFLRQNALISVLAQTGSFVPAQFAEIGLVDKIFSRVGSADNLYQDQSTFMVEMLETAEILKQATPRSFVIMDEVGRGTTPEDGIAVGYACLHHLYHINKCRALFATHFHKLADMTEGFEKLGCYCTDVEESADGTFAYVHRLRKGVNRKSHALKVAQVAGMPKEAIEVANEVLKGLETPAL</sequence>
<comment type="similarity">
    <text evidence="1">Belongs to the DNA mismatch repair MutS family.</text>
</comment>
<dbReference type="PIRSF" id="PIRSF037677">
    <property type="entry name" value="DNA_mis_repair_Msh6"/>
    <property type="match status" value="1"/>
</dbReference>
<dbReference type="InterPro" id="IPR036678">
    <property type="entry name" value="MutS_con_dom_sf"/>
</dbReference>
<evidence type="ECO:0000256" key="1">
    <source>
        <dbReference type="ARBA" id="ARBA00006271"/>
    </source>
</evidence>
<dbReference type="SMART" id="SM00534">
    <property type="entry name" value="MUTSac"/>
    <property type="match status" value="1"/>
</dbReference>
<keyword evidence="2" id="KW-0547">Nucleotide-binding</keyword>
<dbReference type="Pfam" id="PF01624">
    <property type="entry name" value="MutS_I"/>
    <property type="match status" value="1"/>
</dbReference>
<keyword evidence="3" id="KW-0227">DNA damage</keyword>
<dbReference type="PROSITE" id="PS00486">
    <property type="entry name" value="DNA_MISMATCH_REPAIR_2"/>
    <property type="match status" value="1"/>
</dbReference>
<evidence type="ECO:0000256" key="8">
    <source>
        <dbReference type="SAM" id="MobiDB-lite"/>
    </source>
</evidence>
<evidence type="ECO:0000313" key="10">
    <source>
        <dbReference type="EMBL" id="KAK7542898.1"/>
    </source>
</evidence>
<dbReference type="PANTHER" id="PTHR11361:SF34">
    <property type="entry name" value="DNA MISMATCH REPAIR PROTEIN MSH1, MITOCHONDRIAL"/>
    <property type="match status" value="1"/>
</dbReference>
<dbReference type="RefSeq" id="XP_066659191.1">
    <property type="nucleotide sequence ID" value="XM_066799314.1"/>
</dbReference>
<dbReference type="Pfam" id="PF00488">
    <property type="entry name" value="MutS_V"/>
    <property type="match status" value="1"/>
</dbReference>
<dbReference type="InterPro" id="IPR007860">
    <property type="entry name" value="DNA_mmatch_repair_MutS_con_dom"/>
</dbReference>
<accession>A0ABR1M9B0</accession>
<evidence type="ECO:0000256" key="2">
    <source>
        <dbReference type="ARBA" id="ARBA00022741"/>
    </source>
</evidence>
<dbReference type="SUPFAM" id="SSF48334">
    <property type="entry name" value="DNA repair protein MutS, domain III"/>
    <property type="match status" value="1"/>
</dbReference>
<dbReference type="PANTHER" id="PTHR11361">
    <property type="entry name" value="DNA MISMATCH REPAIR PROTEIN MUTS FAMILY MEMBER"/>
    <property type="match status" value="1"/>
</dbReference>
<dbReference type="InterPro" id="IPR007695">
    <property type="entry name" value="DNA_mismatch_repair_MutS-lik_N"/>
</dbReference>
<dbReference type="Gene3D" id="3.30.420.110">
    <property type="entry name" value="MutS, connector domain"/>
    <property type="match status" value="1"/>
</dbReference>
<dbReference type="InterPro" id="IPR016151">
    <property type="entry name" value="DNA_mismatch_repair_MutS_N"/>
</dbReference>
<dbReference type="Pfam" id="PF05192">
    <property type="entry name" value="MutS_III"/>
    <property type="match status" value="1"/>
</dbReference>
<dbReference type="SUPFAM" id="SSF52540">
    <property type="entry name" value="P-loop containing nucleoside triphosphate hydrolases"/>
    <property type="match status" value="1"/>
</dbReference>
<dbReference type="SMART" id="SM00533">
    <property type="entry name" value="MUTSd"/>
    <property type="match status" value="1"/>
</dbReference>
<keyword evidence="5" id="KW-0238">DNA-binding</keyword>
<dbReference type="InterPro" id="IPR027417">
    <property type="entry name" value="P-loop_NTPase"/>
</dbReference>
<reference evidence="10 11" key="1">
    <citation type="submission" date="2024-04" db="EMBL/GenBank/DDBJ databases">
        <title>Phyllosticta paracitricarpa is synonymous to the EU quarantine fungus P. citricarpa based on phylogenomic analyses.</title>
        <authorList>
            <consortium name="Lawrence Berkeley National Laboratory"/>
            <person name="Van ingen-buijs V.A."/>
            <person name="Van westerhoven A.C."/>
            <person name="Haridas S."/>
            <person name="Skiadas P."/>
            <person name="Martin F."/>
            <person name="Groenewald J.Z."/>
            <person name="Crous P.W."/>
            <person name="Seidl M.F."/>
        </authorList>
    </citation>
    <scope>NUCLEOTIDE SEQUENCE [LARGE SCALE GENOMIC DNA]</scope>
    <source>
        <strain evidence="10 11">CPC 17464</strain>
    </source>
</reference>
<dbReference type="InterPro" id="IPR000432">
    <property type="entry name" value="DNA_mismatch_repair_MutS_C"/>
</dbReference>
<dbReference type="InterPro" id="IPR017261">
    <property type="entry name" value="DNA_mismatch_repair_MutS/MSH"/>
</dbReference>
<organism evidence="10 11">
    <name type="scientific">Phyllosticta citribraziliensis</name>
    <dbReference type="NCBI Taxonomy" id="989973"/>
    <lineage>
        <taxon>Eukaryota</taxon>
        <taxon>Fungi</taxon>
        <taxon>Dikarya</taxon>
        <taxon>Ascomycota</taxon>
        <taxon>Pezizomycotina</taxon>
        <taxon>Dothideomycetes</taxon>
        <taxon>Dothideomycetes incertae sedis</taxon>
        <taxon>Botryosphaeriales</taxon>
        <taxon>Phyllostictaceae</taxon>
        <taxon>Phyllosticta</taxon>
    </lineage>
</organism>
<evidence type="ECO:0000256" key="3">
    <source>
        <dbReference type="ARBA" id="ARBA00022763"/>
    </source>
</evidence>
<dbReference type="GeneID" id="92032220"/>
<dbReference type="Proteomes" id="UP001360953">
    <property type="component" value="Unassembled WGS sequence"/>
</dbReference>
<name>A0ABR1M9B0_9PEZI</name>
<keyword evidence="11" id="KW-1185">Reference proteome</keyword>
<dbReference type="SUPFAM" id="SSF53150">
    <property type="entry name" value="DNA repair protein MutS, domain II"/>
    <property type="match status" value="1"/>
</dbReference>
<dbReference type="InterPro" id="IPR045076">
    <property type="entry name" value="MutS"/>
</dbReference>
<evidence type="ECO:0000256" key="7">
    <source>
        <dbReference type="SAM" id="Coils"/>
    </source>
</evidence>
<dbReference type="InterPro" id="IPR007696">
    <property type="entry name" value="DNA_mismatch_repair_MutS_core"/>
</dbReference>
<comment type="caution">
    <text evidence="10">The sequence shown here is derived from an EMBL/GenBank/DDBJ whole genome shotgun (WGS) entry which is preliminary data.</text>
</comment>
<proteinExistence type="inferred from homology"/>
<keyword evidence="7" id="KW-0175">Coiled coil</keyword>
<protein>
    <submittedName>
        <fullName evidence="10">Muts domain V-domain-containing protein</fullName>
    </submittedName>
</protein>
<dbReference type="Pfam" id="PF05188">
    <property type="entry name" value="MutS_II"/>
    <property type="match status" value="1"/>
</dbReference>
<dbReference type="InterPro" id="IPR036187">
    <property type="entry name" value="DNA_mismatch_repair_MutS_sf"/>
</dbReference>
<gene>
    <name evidence="10" type="ORF">J3D65DRAFT_615327</name>
</gene>
<feature type="coiled-coil region" evidence="7">
    <location>
        <begin position="592"/>
        <end position="626"/>
    </location>
</feature>
<dbReference type="Gene3D" id="3.40.1170.10">
    <property type="entry name" value="DNA repair protein MutS, domain I"/>
    <property type="match status" value="1"/>
</dbReference>
<evidence type="ECO:0000259" key="9">
    <source>
        <dbReference type="PROSITE" id="PS00486"/>
    </source>
</evidence>
<dbReference type="Gene3D" id="1.10.1420.10">
    <property type="match status" value="3"/>
</dbReference>
<keyword evidence="4" id="KW-0067">ATP-binding</keyword>
<evidence type="ECO:0000313" key="11">
    <source>
        <dbReference type="Proteomes" id="UP001360953"/>
    </source>
</evidence>
<evidence type="ECO:0000256" key="4">
    <source>
        <dbReference type="ARBA" id="ARBA00022840"/>
    </source>
</evidence>
<feature type="domain" description="DNA mismatch repair proteins mutS family" evidence="9">
    <location>
        <begin position="858"/>
        <end position="874"/>
    </location>
</feature>
<feature type="region of interest" description="Disordered" evidence="8">
    <location>
        <begin position="556"/>
        <end position="587"/>
    </location>
</feature>
<dbReference type="Gene3D" id="3.40.50.300">
    <property type="entry name" value="P-loop containing nucleotide triphosphate hydrolases"/>
    <property type="match status" value="1"/>
</dbReference>